<dbReference type="AlphaFoldDB" id="X1D9B7"/>
<name>X1D9B7_9ZZZZ</name>
<sequence>MKVNKIPIRPDKIGIDLVLCPKTNLYLQDLFCRRCPYFEFDNEKFIQCNFTRHRYGKSDPVKDRLIK</sequence>
<proteinExistence type="predicted"/>
<comment type="caution">
    <text evidence="1">The sequence shown here is derived from an EMBL/GenBank/DDBJ whole genome shotgun (WGS) entry which is preliminary data.</text>
</comment>
<reference evidence="1" key="1">
    <citation type="journal article" date="2014" name="Front. Microbiol.">
        <title>High frequency of phylogenetically diverse reductive dehalogenase-homologous genes in deep subseafloor sedimentary metagenomes.</title>
        <authorList>
            <person name="Kawai M."/>
            <person name="Futagami T."/>
            <person name="Toyoda A."/>
            <person name="Takaki Y."/>
            <person name="Nishi S."/>
            <person name="Hori S."/>
            <person name="Arai W."/>
            <person name="Tsubouchi T."/>
            <person name="Morono Y."/>
            <person name="Uchiyama I."/>
            <person name="Ito T."/>
            <person name="Fujiyama A."/>
            <person name="Inagaki F."/>
            <person name="Takami H."/>
        </authorList>
    </citation>
    <scope>NUCLEOTIDE SEQUENCE</scope>
    <source>
        <strain evidence="1">Expedition CK06-06</strain>
    </source>
</reference>
<feature type="non-terminal residue" evidence="1">
    <location>
        <position position="67"/>
    </location>
</feature>
<accession>X1D9B7</accession>
<evidence type="ECO:0000313" key="1">
    <source>
        <dbReference type="EMBL" id="GAH04895.1"/>
    </source>
</evidence>
<organism evidence="1">
    <name type="scientific">marine sediment metagenome</name>
    <dbReference type="NCBI Taxonomy" id="412755"/>
    <lineage>
        <taxon>unclassified sequences</taxon>
        <taxon>metagenomes</taxon>
        <taxon>ecological metagenomes</taxon>
    </lineage>
</organism>
<dbReference type="EMBL" id="BART01021942">
    <property type="protein sequence ID" value="GAH04895.1"/>
    <property type="molecule type" value="Genomic_DNA"/>
</dbReference>
<protein>
    <submittedName>
        <fullName evidence="1">Uncharacterized protein</fullName>
    </submittedName>
</protein>
<gene>
    <name evidence="1" type="ORF">S01H4_40315</name>
</gene>